<evidence type="ECO:0008006" key="6">
    <source>
        <dbReference type="Google" id="ProtNLM"/>
    </source>
</evidence>
<feature type="domain" description="C2" evidence="3">
    <location>
        <begin position="115"/>
        <end position="242"/>
    </location>
</feature>
<dbReference type="PROSITE" id="PS50004">
    <property type="entry name" value="C2"/>
    <property type="match status" value="2"/>
</dbReference>
<evidence type="ECO:0000259" key="4">
    <source>
        <dbReference type="PROSITE" id="PS50234"/>
    </source>
</evidence>
<feature type="domain" description="VWFA" evidence="4">
    <location>
        <begin position="297"/>
        <end position="507"/>
    </location>
</feature>
<name>A0A7S3KVT0_9STRA</name>
<dbReference type="PROSITE" id="PS50234">
    <property type="entry name" value="VWFA"/>
    <property type="match status" value="1"/>
</dbReference>
<accession>A0A7S3KVT0</accession>
<dbReference type="AlphaFoldDB" id="A0A7S3KVT0"/>
<dbReference type="Gene3D" id="2.60.40.150">
    <property type="entry name" value="C2 domain"/>
    <property type="match status" value="2"/>
</dbReference>
<dbReference type="Pfam" id="PF07002">
    <property type="entry name" value="Copine"/>
    <property type="match status" value="1"/>
</dbReference>
<evidence type="ECO:0000256" key="2">
    <source>
        <dbReference type="ARBA" id="ARBA00022737"/>
    </source>
</evidence>
<dbReference type="GO" id="GO:0005544">
    <property type="term" value="F:calcium-dependent phospholipid binding"/>
    <property type="evidence" value="ECO:0007669"/>
    <property type="project" value="InterPro"/>
</dbReference>
<evidence type="ECO:0000256" key="1">
    <source>
        <dbReference type="ARBA" id="ARBA00009048"/>
    </source>
</evidence>
<dbReference type="CDD" id="cd04047">
    <property type="entry name" value="C2B_Copine"/>
    <property type="match status" value="1"/>
</dbReference>
<dbReference type="InterPro" id="IPR010734">
    <property type="entry name" value="Copine_C"/>
</dbReference>
<dbReference type="SUPFAM" id="SSF53300">
    <property type="entry name" value="vWA-like"/>
    <property type="match status" value="1"/>
</dbReference>
<gene>
    <name evidence="5" type="ORF">ACOF00016_LOCUS351</name>
</gene>
<reference evidence="5" key="1">
    <citation type="submission" date="2021-01" db="EMBL/GenBank/DDBJ databases">
        <authorList>
            <person name="Corre E."/>
            <person name="Pelletier E."/>
            <person name="Niang G."/>
            <person name="Scheremetjew M."/>
            <person name="Finn R."/>
            <person name="Kale V."/>
            <person name="Holt S."/>
            <person name="Cochrane G."/>
            <person name="Meng A."/>
            <person name="Brown T."/>
            <person name="Cohen L."/>
        </authorList>
    </citation>
    <scope>NUCLEOTIDE SEQUENCE</scope>
    <source>
        <strain evidence="5">CCMP127</strain>
    </source>
</reference>
<feature type="domain" description="C2" evidence="3">
    <location>
        <begin position="1"/>
        <end position="112"/>
    </location>
</feature>
<dbReference type="InterPro" id="IPR037768">
    <property type="entry name" value="C2B_Copine"/>
</dbReference>
<proteinExistence type="inferred from homology"/>
<dbReference type="SMART" id="SM00239">
    <property type="entry name" value="C2"/>
    <property type="match status" value="2"/>
</dbReference>
<dbReference type="InterPro" id="IPR045052">
    <property type="entry name" value="Copine"/>
</dbReference>
<sequence>MIVELSLRAVDLQNVAGFGMTSAGTADPYAVVTHIATAPGETPKVIGKTEVVENTTSPSWAKTFVFDYDLGTPCRLAVSVFHKRSDGGSESMGAAMFDVGKTLGARGSTKAKKVKGGTLFATIRQSQGEGTFTFKFRGESLKNVEGIFRKSDPFYEIFRNVDNAGGDTWELQFRSEVVKDNLNPEWDTQTVELSRLCGGDLDLPIRIKVFDYERSGDHVPMGMIETTVNKLVEAHDEDNRNITLVKEGDEVGEMIVELAEVALPSDRDAELPAPASAVAYEQKPSFVDYINGGCKLSVTVAIDYTGSNGNPMEPGTLHYLDPSGFNDYQKAISAIVGILSEYDDDQKFPTYGFGAKYDGEVDHCFQCGPEPEPEGVAGVLDAYRSVFSSGLIMSKPTDFTQVIDMAVARSQAMQDQAEQNGKQAYAILLIISDGAVADADATMEALERAVDAPLSIVIVGVGEEDFSDMKFLDDAPEKFGRDMVQFVEFNKYSENSSALTSHTLHEIPEQLVSYFQGRGSGPLPPVEVEEEEIVVESEEEEEIDLSLNVDEEEIVVSGGGFNVYDAFVP</sequence>
<evidence type="ECO:0000259" key="3">
    <source>
        <dbReference type="PROSITE" id="PS50004"/>
    </source>
</evidence>
<dbReference type="InterPro" id="IPR036465">
    <property type="entry name" value="vWFA_dom_sf"/>
</dbReference>
<dbReference type="PANTHER" id="PTHR10857">
    <property type="entry name" value="COPINE"/>
    <property type="match status" value="1"/>
</dbReference>
<keyword evidence="2" id="KW-0677">Repeat</keyword>
<dbReference type="InterPro" id="IPR000008">
    <property type="entry name" value="C2_dom"/>
</dbReference>
<dbReference type="EMBL" id="HBIM01000398">
    <property type="protein sequence ID" value="CAE0402056.1"/>
    <property type="molecule type" value="Transcribed_RNA"/>
</dbReference>
<dbReference type="InterPro" id="IPR002035">
    <property type="entry name" value="VWF_A"/>
</dbReference>
<dbReference type="SMART" id="SM00327">
    <property type="entry name" value="VWA"/>
    <property type="match status" value="1"/>
</dbReference>
<dbReference type="GO" id="GO:0071277">
    <property type="term" value="P:cellular response to calcium ion"/>
    <property type="evidence" value="ECO:0007669"/>
    <property type="project" value="TreeGrafter"/>
</dbReference>
<dbReference type="PANTHER" id="PTHR10857:SF106">
    <property type="entry name" value="C2 DOMAIN-CONTAINING PROTEIN"/>
    <property type="match status" value="1"/>
</dbReference>
<protein>
    <recommendedName>
        <fullName evidence="6">C2 domain-containing protein</fullName>
    </recommendedName>
</protein>
<dbReference type="CDD" id="cd00030">
    <property type="entry name" value="C2"/>
    <property type="match status" value="1"/>
</dbReference>
<dbReference type="GO" id="GO:0005886">
    <property type="term" value="C:plasma membrane"/>
    <property type="evidence" value="ECO:0007669"/>
    <property type="project" value="TreeGrafter"/>
</dbReference>
<dbReference type="InterPro" id="IPR035892">
    <property type="entry name" value="C2_domain_sf"/>
</dbReference>
<organism evidence="5">
    <name type="scientific">Amphora coffeiformis</name>
    <dbReference type="NCBI Taxonomy" id="265554"/>
    <lineage>
        <taxon>Eukaryota</taxon>
        <taxon>Sar</taxon>
        <taxon>Stramenopiles</taxon>
        <taxon>Ochrophyta</taxon>
        <taxon>Bacillariophyta</taxon>
        <taxon>Bacillariophyceae</taxon>
        <taxon>Bacillariophycidae</taxon>
        <taxon>Thalassiophysales</taxon>
        <taxon>Catenulaceae</taxon>
        <taxon>Amphora</taxon>
    </lineage>
</organism>
<dbReference type="SUPFAM" id="SSF49562">
    <property type="entry name" value="C2 domain (Calcium/lipid-binding domain, CaLB)"/>
    <property type="match status" value="2"/>
</dbReference>
<dbReference type="Gene3D" id="3.40.50.410">
    <property type="entry name" value="von Willebrand factor, type A domain"/>
    <property type="match status" value="1"/>
</dbReference>
<dbReference type="Pfam" id="PF00168">
    <property type="entry name" value="C2"/>
    <property type="match status" value="2"/>
</dbReference>
<comment type="similarity">
    <text evidence="1">Belongs to the copine family.</text>
</comment>
<evidence type="ECO:0000313" key="5">
    <source>
        <dbReference type="EMBL" id="CAE0402056.1"/>
    </source>
</evidence>